<comment type="caution">
    <text evidence="2">The sequence shown here is derived from an EMBL/GenBank/DDBJ whole genome shotgun (WGS) entry which is preliminary data.</text>
</comment>
<keyword evidence="3" id="KW-1185">Reference proteome</keyword>
<reference evidence="2" key="2">
    <citation type="submission" date="2020-08" db="EMBL/GenBank/DDBJ databases">
        <title>Plant Genome Project.</title>
        <authorList>
            <person name="Zhang R.-G."/>
        </authorList>
    </citation>
    <scope>NUCLEOTIDE SEQUENCE</scope>
    <source>
        <strain evidence="2">Huo1</strain>
        <tissue evidence="2">Leaf</tissue>
    </source>
</reference>
<proteinExistence type="predicted"/>
<organism evidence="2">
    <name type="scientific">Salvia splendens</name>
    <name type="common">Scarlet sage</name>
    <dbReference type="NCBI Taxonomy" id="180675"/>
    <lineage>
        <taxon>Eukaryota</taxon>
        <taxon>Viridiplantae</taxon>
        <taxon>Streptophyta</taxon>
        <taxon>Embryophyta</taxon>
        <taxon>Tracheophyta</taxon>
        <taxon>Spermatophyta</taxon>
        <taxon>Magnoliopsida</taxon>
        <taxon>eudicotyledons</taxon>
        <taxon>Gunneridae</taxon>
        <taxon>Pentapetalae</taxon>
        <taxon>asterids</taxon>
        <taxon>lamiids</taxon>
        <taxon>Lamiales</taxon>
        <taxon>Lamiaceae</taxon>
        <taxon>Nepetoideae</taxon>
        <taxon>Mentheae</taxon>
        <taxon>Salviinae</taxon>
        <taxon>Salvia</taxon>
        <taxon>Salvia subgen. Calosphace</taxon>
        <taxon>core Calosphace</taxon>
    </lineage>
</organism>
<accession>A0A8X8WHF8</accession>
<reference evidence="2" key="1">
    <citation type="submission" date="2018-01" db="EMBL/GenBank/DDBJ databases">
        <authorList>
            <person name="Mao J.F."/>
        </authorList>
    </citation>
    <scope>NUCLEOTIDE SEQUENCE</scope>
    <source>
        <strain evidence="2">Huo1</strain>
        <tissue evidence="2">Leaf</tissue>
    </source>
</reference>
<dbReference type="EMBL" id="PNBA02000017">
    <property type="protein sequence ID" value="KAG6394323.1"/>
    <property type="molecule type" value="Genomic_DNA"/>
</dbReference>
<feature type="region of interest" description="Disordered" evidence="1">
    <location>
        <begin position="1"/>
        <end position="58"/>
    </location>
</feature>
<feature type="compositionally biased region" description="Basic and acidic residues" evidence="1">
    <location>
        <begin position="1"/>
        <end position="24"/>
    </location>
</feature>
<name>A0A8X8WHF8_SALSN</name>
<protein>
    <submittedName>
        <fullName evidence="2">Uncharacterized protein</fullName>
    </submittedName>
</protein>
<evidence type="ECO:0000313" key="3">
    <source>
        <dbReference type="Proteomes" id="UP000298416"/>
    </source>
</evidence>
<feature type="compositionally biased region" description="Polar residues" evidence="1">
    <location>
        <begin position="47"/>
        <end position="58"/>
    </location>
</feature>
<sequence length="144" mass="15970">MVVDRRQTSRTDCQRRQELLEQPHFKATAASAQRKSHHREQHRKASSSDLLQLTPTGLVHQTNRFRENSNEQRSNEAVFIGSAGRSGRVHAMVGRLARDVGKWGKNPFMFSDNNVASLPEPGIGNLGGADEDGLTYDAEILFGG</sequence>
<gene>
    <name evidence="2" type="ORF">SASPL_144907</name>
</gene>
<feature type="compositionally biased region" description="Basic residues" evidence="1">
    <location>
        <begin position="34"/>
        <end position="45"/>
    </location>
</feature>
<dbReference type="AlphaFoldDB" id="A0A8X8WHF8"/>
<evidence type="ECO:0000256" key="1">
    <source>
        <dbReference type="SAM" id="MobiDB-lite"/>
    </source>
</evidence>
<dbReference type="Proteomes" id="UP000298416">
    <property type="component" value="Unassembled WGS sequence"/>
</dbReference>
<evidence type="ECO:0000313" key="2">
    <source>
        <dbReference type="EMBL" id="KAG6394323.1"/>
    </source>
</evidence>